<dbReference type="PROSITE" id="PS51898">
    <property type="entry name" value="TYR_RECOMBINASE"/>
    <property type="match status" value="1"/>
</dbReference>
<organism evidence="3 4">
    <name type="scientific">Rhodovulum sulfidophilum</name>
    <name type="common">Rhodobacter sulfidophilus</name>
    <dbReference type="NCBI Taxonomy" id="35806"/>
    <lineage>
        <taxon>Bacteria</taxon>
        <taxon>Pseudomonadati</taxon>
        <taxon>Pseudomonadota</taxon>
        <taxon>Alphaproteobacteria</taxon>
        <taxon>Rhodobacterales</taxon>
        <taxon>Paracoccaceae</taxon>
        <taxon>Rhodovulum</taxon>
    </lineage>
</organism>
<comment type="caution">
    <text evidence="3">The sequence shown here is derived from an EMBL/GenBank/DDBJ whole genome shotgun (WGS) entry which is preliminary data.</text>
</comment>
<feature type="domain" description="Tyr recombinase" evidence="2">
    <location>
        <begin position="163"/>
        <end position="356"/>
    </location>
</feature>
<name>A0ABS1RVD5_RHOSU</name>
<evidence type="ECO:0000259" key="2">
    <source>
        <dbReference type="PROSITE" id="PS51898"/>
    </source>
</evidence>
<dbReference type="SUPFAM" id="SSF56349">
    <property type="entry name" value="DNA breaking-rejoining enzymes"/>
    <property type="match status" value="1"/>
</dbReference>
<accession>A0ABS1RVD5</accession>
<dbReference type="InterPro" id="IPR013762">
    <property type="entry name" value="Integrase-like_cat_sf"/>
</dbReference>
<dbReference type="Proteomes" id="UP000604473">
    <property type="component" value="Unassembled WGS sequence"/>
</dbReference>
<reference evidence="3 4" key="1">
    <citation type="submission" date="2021-01" db="EMBL/GenBank/DDBJ databases">
        <title>Draft genomes of Rhodovulum sulfidophilum.</title>
        <authorList>
            <person name="Guzman M.S."/>
        </authorList>
    </citation>
    <scope>NUCLEOTIDE SEQUENCE [LARGE SCALE GENOMIC DNA]</scope>
    <source>
        <strain evidence="3 4">AB35</strain>
    </source>
</reference>
<proteinExistence type="predicted"/>
<dbReference type="Pfam" id="PF00589">
    <property type="entry name" value="Phage_integrase"/>
    <property type="match status" value="1"/>
</dbReference>
<gene>
    <name evidence="3" type="ORF">JMM60_14915</name>
</gene>
<dbReference type="InterPro" id="IPR002104">
    <property type="entry name" value="Integrase_catalytic"/>
</dbReference>
<keyword evidence="1" id="KW-0233">DNA recombination</keyword>
<evidence type="ECO:0000256" key="1">
    <source>
        <dbReference type="ARBA" id="ARBA00023172"/>
    </source>
</evidence>
<dbReference type="InterPro" id="IPR011010">
    <property type="entry name" value="DNA_brk_join_enz"/>
</dbReference>
<dbReference type="Gene3D" id="1.10.443.10">
    <property type="entry name" value="Intergrase catalytic core"/>
    <property type="match status" value="1"/>
</dbReference>
<sequence length="357" mass="39619">MSWQVRAASVVTLRHIQTIHKGGRVYRYLRAPGGKRVRLPDLPMDDPAFLAAYASALASAPKITRAKPGTIAMLIEAFLGGRDYLSRSESYRRTIRRHAEAIKAQADDALARDLREQDIEADLSPLCPNAAADRLKAWRMICRWGKTNGYLARDPSLAVKRKPIPKTIGHPAWTDAEIDRFRAHWALGSVQRLCFELVFWTGARISDAVKIGPGMAGRDGVLQFTQKKTGEPAFVPWTCPLPAYAVRMEDDRKLLFAALEARAERHMTFLATAYGTTRSEKALGHVISNAASKLGIAKSAHGLRKSRAKLLAEAGATVHQIAAWTGHITLEEVEHYTREASRRAAVRGEQMKKPVNR</sequence>
<evidence type="ECO:0000313" key="4">
    <source>
        <dbReference type="Proteomes" id="UP000604473"/>
    </source>
</evidence>
<dbReference type="EMBL" id="JAESJJ010000021">
    <property type="protein sequence ID" value="MBL3610065.1"/>
    <property type="molecule type" value="Genomic_DNA"/>
</dbReference>
<evidence type="ECO:0000313" key="3">
    <source>
        <dbReference type="EMBL" id="MBL3610065.1"/>
    </source>
</evidence>
<keyword evidence="4" id="KW-1185">Reference proteome</keyword>
<protein>
    <submittedName>
        <fullName evidence="3">Tyrosine-type recombinase/integrase</fullName>
    </submittedName>
</protein>